<dbReference type="AlphaFoldDB" id="A0A7M3T6R5"/>
<proteinExistence type="predicted"/>
<evidence type="ECO:0000313" key="2">
    <source>
        <dbReference type="EMBL" id="QIE57696.1"/>
    </source>
</evidence>
<dbReference type="CDD" id="cd16279">
    <property type="entry name" value="metallo-hydrolase-like_MBL-fold"/>
    <property type="match status" value="1"/>
</dbReference>
<dbReference type="PANTHER" id="PTHR42663">
    <property type="entry name" value="HYDROLASE C777.06C-RELATED-RELATED"/>
    <property type="match status" value="1"/>
</dbReference>
<dbReference type="KEGG" id="hdh:G5B40_01135"/>
<dbReference type="Gene3D" id="3.60.15.10">
    <property type="entry name" value="Ribonuclease Z/Hydroxyacylglutathione hydrolase-like"/>
    <property type="match status" value="1"/>
</dbReference>
<evidence type="ECO:0000313" key="3">
    <source>
        <dbReference type="Proteomes" id="UP000503336"/>
    </source>
</evidence>
<dbReference type="InterPro" id="IPR036866">
    <property type="entry name" value="RibonucZ/Hydroxyglut_hydro"/>
</dbReference>
<accession>A0A7M3T6R5</accession>
<keyword evidence="2" id="KW-0378">Hydrolase</keyword>
<dbReference type="SUPFAM" id="SSF56281">
    <property type="entry name" value="Metallo-hydrolase/oxidoreductase"/>
    <property type="match status" value="1"/>
</dbReference>
<protein>
    <submittedName>
        <fullName evidence="2">MBL fold metallo-hydrolase</fullName>
    </submittedName>
</protein>
<dbReference type="RefSeq" id="WP_165103096.1">
    <property type="nucleotide sequence ID" value="NZ_CP049056.1"/>
</dbReference>
<dbReference type="Proteomes" id="UP000503336">
    <property type="component" value="Chromosome"/>
</dbReference>
<sequence>MATLRFTILGCGSSGGVPRLGGRWGNCDPENPKNARRRCSMLVERIEEGGVTRVLIDTSPDLRQQLLDAGVGDLDGVLYTHEHADHVHGLDDLRMIVFNQKKRLPVWADGKTSNALLSRFGYAFAQPEGSPYPPILDLRPLKGSVDVTGAGGVVEARPFEVSHGSIDSLGFRIGPLAYLPDVLSMTDQAWTAIAGADCWVLDALRYDPHPTHTHLAQSLEWIERSGVPSAVITNMHIDLDYETLRRELPDHVAPAFDGMRLDFPV</sequence>
<dbReference type="Pfam" id="PF12706">
    <property type="entry name" value="Lactamase_B_2"/>
    <property type="match status" value="1"/>
</dbReference>
<keyword evidence="3" id="KW-1185">Reference proteome</keyword>
<evidence type="ECO:0000259" key="1">
    <source>
        <dbReference type="SMART" id="SM00849"/>
    </source>
</evidence>
<dbReference type="PANTHER" id="PTHR42663:SF6">
    <property type="entry name" value="HYDROLASE C777.06C-RELATED"/>
    <property type="match status" value="1"/>
</dbReference>
<dbReference type="GO" id="GO:0016787">
    <property type="term" value="F:hydrolase activity"/>
    <property type="evidence" value="ECO:0007669"/>
    <property type="project" value="UniProtKB-KW"/>
</dbReference>
<feature type="domain" description="Metallo-beta-lactamase" evidence="1">
    <location>
        <begin position="40"/>
        <end position="236"/>
    </location>
</feature>
<organism evidence="2 3">
    <name type="scientific">Pikeienuella piscinae</name>
    <dbReference type="NCBI Taxonomy" id="2748098"/>
    <lineage>
        <taxon>Bacteria</taxon>
        <taxon>Pseudomonadati</taxon>
        <taxon>Pseudomonadota</taxon>
        <taxon>Alphaproteobacteria</taxon>
        <taxon>Rhodobacterales</taxon>
        <taxon>Paracoccaceae</taxon>
        <taxon>Pikeienuella</taxon>
    </lineage>
</organism>
<dbReference type="SMART" id="SM00849">
    <property type="entry name" value="Lactamase_B"/>
    <property type="match status" value="1"/>
</dbReference>
<gene>
    <name evidence="2" type="ORF">G5B40_01135</name>
</gene>
<name>A0A7M3T6R5_9RHOB</name>
<dbReference type="EMBL" id="CP049056">
    <property type="protein sequence ID" value="QIE57696.1"/>
    <property type="molecule type" value="Genomic_DNA"/>
</dbReference>
<dbReference type="InterPro" id="IPR001279">
    <property type="entry name" value="Metallo-B-lactamas"/>
</dbReference>
<reference evidence="2 3" key="1">
    <citation type="submission" date="2020-02" db="EMBL/GenBank/DDBJ databases">
        <title>complete genome sequence of Rhodobacteraceae bacterium.</title>
        <authorList>
            <person name="Park J."/>
            <person name="Kim Y.-S."/>
            <person name="Kim K.-H."/>
        </authorList>
    </citation>
    <scope>NUCLEOTIDE SEQUENCE [LARGE SCALE GENOMIC DNA]</scope>
    <source>
        <strain evidence="2 3">RR4-56</strain>
    </source>
</reference>